<dbReference type="Proteomes" id="UP000218231">
    <property type="component" value="Unassembled WGS sequence"/>
</dbReference>
<name>A0A2A2L1D0_9BILA</name>
<comment type="caution">
    <text evidence="2">The sequence shown here is derived from an EMBL/GenBank/DDBJ whole genome shotgun (WGS) entry which is preliminary data.</text>
</comment>
<dbReference type="AlphaFoldDB" id="A0A2A2L1D0"/>
<gene>
    <name evidence="2" type="ORF">WR25_05673</name>
</gene>
<keyword evidence="3" id="KW-1185">Reference proteome</keyword>
<feature type="region of interest" description="Disordered" evidence="1">
    <location>
        <begin position="33"/>
        <end position="66"/>
    </location>
</feature>
<accession>A0A2A2L1D0</accession>
<reference evidence="2 3" key="1">
    <citation type="journal article" date="2017" name="Curr. Biol.">
        <title>Genome architecture and evolution of a unichromosomal asexual nematode.</title>
        <authorList>
            <person name="Fradin H."/>
            <person name="Zegar C."/>
            <person name="Gutwein M."/>
            <person name="Lucas J."/>
            <person name="Kovtun M."/>
            <person name="Corcoran D."/>
            <person name="Baugh L.R."/>
            <person name="Kiontke K."/>
            <person name="Gunsalus K."/>
            <person name="Fitch D.H."/>
            <person name="Piano F."/>
        </authorList>
    </citation>
    <scope>NUCLEOTIDE SEQUENCE [LARGE SCALE GENOMIC DNA]</scope>
    <source>
        <strain evidence="2">PF1309</strain>
    </source>
</reference>
<evidence type="ECO:0000313" key="3">
    <source>
        <dbReference type="Proteomes" id="UP000218231"/>
    </source>
</evidence>
<sequence>MKRYFAFQKRMDGGYEVFEPIDEREPAVPPPVRWDAGFGAGTGVPPSPVAPRAADFSVLPSDDNGA</sequence>
<dbReference type="EMBL" id="LIAE01007338">
    <property type="protein sequence ID" value="PAV79939.1"/>
    <property type="molecule type" value="Genomic_DNA"/>
</dbReference>
<evidence type="ECO:0000313" key="2">
    <source>
        <dbReference type="EMBL" id="PAV79939.1"/>
    </source>
</evidence>
<organism evidence="2 3">
    <name type="scientific">Diploscapter pachys</name>
    <dbReference type="NCBI Taxonomy" id="2018661"/>
    <lineage>
        <taxon>Eukaryota</taxon>
        <taxon>Metazoa</taxon>
        <taxon>Ecdysozoa</taxon>
        <taxon>Nematoda</taxon>
        <taxon>Chromadorea</taxon>
        <taxon>Rhabditida</taxon>
        <taxon>Rhabditina</taxon>
        <taxon>Rhabditomorpha</taxon>
        <taxon>Rhabditoidea</taxon>
        <taxon>Rhabditidae</taxon>
        <taxon>Diploscapter</taxon>
    </lineage>
</organism>
<protein>
    <submittedName>
        <fullName evidence="2">Uncharacterized protein</fullName>
    </submittedName>
</protein>
<evidence type="ECO:0000256" key="1">
    <source>
        <dbReference type="SAM" id="MobiDB-lite"/>
    </source>
</evidence>
<proteinExistence type="predicted"/>